<name>A0A5C5YZV4_9BACT</name>
<dbReference type="GO" id="GO:0006310">
    <property type="term" value="P:DNA recombination"/>
    <property type="evidence" value="ECO:0007669"/>
    <property type="project" value="UniProtKB-KW"/>
</dbReference>
<dbReference type="AlphaFoldDB" id="A0A5C5YZV4"/>
<sequence length="246" mass="28050">MFEGARKVRGARQRRRKGIMARSPSCVDNILKHCNEALERATDEGRVRKNPWKRLERPGQHSGVTEYISRATIAQVIKKLDNVAHIRVLSLARFAGLRISSELINQKWGHVTLNEDPRVLIHSPKTARYAGGDSRICPLLFGLDTLLAHESEGPHVIQQPELWKYKGNANAKWLSDVLKSAKVPQRRGLWTSLRESAEADMRDLPGVDPEQVSLWIGHDIKTYRKHYRNPSTEARRCARKASRSRT</sequence>
<dbReference type="Proteomes" id="UP000315010">
    <property type="component" value="Unassembled WGS sequence"/>
</dbReference>
<keyword evidence="1" id="KW-0233">DNA recombination</keyword>
<comment type="caution">
    <text evidence="3">The sequence shown here is derived from an EMBL/GenBank/DDBJ whole genome shotgun (WGS) entry which is preliminary data.</text>
</comment>
<gene>
    <name evidence="3" type="ORF">CA13_13750</name>
</gene>
<keyword evidence="4" id="KW-1185">Reference proteome</keyword>
<evidence type="ECO:0000256" key="2">
    <source>
        <dbReference type="SAM" id="MobiDB-lite"/>
    </source>
</evidence>
<dbReference type="GO" id="GO:0015074">
    <property type="term" value="P:DNA integration"/>
    <property type="evidence" value="ECO:0007669"/>
    <property type="project" value="InterPro"/>
</dbReference>
<dbReference type="InterPro" id="IPR013762">
    <property type="entry name" value="Integrase-like_cat_sf"/>
</dbReference>
<dbReference type="SUPFAM" id="SSF56349">
    <property type="entry name" value="DNA breaking-rejoining enzymes"/>
    <property type="match status" value="1"/>
</dbReference>
<evidence type="ECO:0008006" key="5">
    <source>
        <dbReference type="Google" id="ProtNLM"/>
    </source>
</evidence>
<dbReference type="InterPro" id="IPR011010">
    <property type="entry name" value="DNA_brk_join_enz"/>
</dbReference>
<feature type="compositionally biased region" description="Basic residues" evidence="2">
    <location>
        <begin position="7"/>
        <end position="19"/>
    </location>
</feature>
<accession>A0A5C5YZV4</accession>
<proteinExistence type="predicted"/>
<reference evidence="3 4" key="1">
    <citation type="submission" date="2019-02" db="EMBL/GenBank/DDBJ databases">
        <title>Deep-cultivation of Planctomycetes and their phenomic and genomic characterization uncovers novel biology.</title>
        <authorList>
            <person name="Wiegand S."/>
            <person name="Jogler M."/>
            <person name="Boedeker C."/>
            <person name="Pinto D."/>
            <person name="Vollmers J."/>
            <person name="Rivas-Marin E."/>
            <person name="Kohn T."/>
            <person name="Peeters S.H."/>
            <person name="Heuer A."/>
            <person name="Rast P."/>
            <person name="Oberbeckmann S."/>
            <person name="Bunk B."/>
            <person name="Jeske O."/>
            <person name="Meyerdierks A."/>
            <person name="Storesund J.E."/>
            <person name="Kallscheuer N."/>
            <person name="Luecker S."/>
            <person name="Lage O.M."/>
            <person name="Pohl T."/>
            <person name="Merkel B.J."/>
            <person name="Hornburger P."/>
            <person name="Mueller R.-W."/>
            <person name="Bruemmer F."/>
            <person name="Labrenz M."/>
            <person name="Spormann A.M."/>
            <person name="Op Den Camp H."/>
            <person name="Overmann J."/>
            <person name="Amann R."/>
            <person name="Jetten M.S.M."/>
            <person name="Mascher T."/>
            <person name="Medema M.H."/>
            <person name="Devos D.P."/>
            <person name="Kaster A.-K."/>
            <person name="Ovreas L."/>
            <person name="Rohde M."/>
            <person name="Galperin M.Y."/>
            <person name="Jogler C."/>
        </authorList>
    </citation>
    <scope>NUCLEOTIDE SEQUENCE [LARGE SCALE GENOMIC DNA]</scope>
    <source>
        <strain evidence="3 4">CA13</strain>
    </source>
</reference>
<evidence type="ECO:0000256" key="1">
    <source>
        <dbReference type="ARBA" id="ARBA00023172"/>
    </source>
</evidence>
<evidence type="ECO:0000313" key="4">
    <source>
        <dbReference type="Proteomes" id="UP000315010"/>
    </source>
</evidence>
<feature type="region of interest" description="Disordered" evidence="2">
    <location>
        <begin position="1"/>
        <end position="20"/>
    </location>
</feature>
<dbReference type="EMBL" id="SJPJ01000001">
    <property type="protein sequence ID" value="TWT79963.1"/>
    <property type="molecule type" value="Genomic_DNA"/>
</dbReference>
<dbReference type="GO" id="GO:0003677">
    <property type="term" value="F:DNA binding"/>
    <property type="evidence" value="ECO:0007669"/>
    <property type="project" value="InterPro"/>
</dbReference>
<organism evidence="3 4">
    <name type="scientific">Novipirellula herctigrandis</name>
    <dbReference type="NCBI Taxonomy" id="2527986"/>
    <lineage>
        <taxon>Bacteria</taxon>
        <taxon>Pseudomonadati</taxon>
        <taxon>Planctomycetota</taxon>
        <taxon>Planctomycetia</taxon>
        <taxon>Pirellulales</taxon>
        <taxon>Pirellulaceae</taxon>
        <taxon>Novipirellula</taxon>
    </lineage>
</organism>
<dbReference type="Gene3D" id="1.10.443.10">
    <property type="entry name" value="Intergrase catalytic core"/>
    <property type="match status" value="1"/>
</dbReference>
<protein>
    <recommendedName>
        <fullName evidence="5">Phage integrase family protein</fullName>
    </recommendedName>
</protein>
<evidence type="ECO:0000313" key="3">
    <source>
        <dbReference type="EMBL" id="TWT79963.1"/>
    </source>
</evidence>